<name>A0A2H3CCK3_ARMGA</name>
<organism evidence="1 2">
    <name type="scientific">Armillaria gallica</name>
    <name type="common">Bulbous honey fungus</name>
    <name type="synonym">Armillaria bulbosa</name>
    <dbReference type="NCBI Taxonomy" id="47427"/>
    <lineage>
        <taxon>Eukaryota</taxon>
        <taxon>Fungi</taxon>
        <taxon>Dikarya</taxon>
        <taxon>Basidiomycota</taxon>
        <taxon>Agaricomycotina</taxon>
        <taxon>Agaricomycetes</taxon>
        <taxon>Agaricomycetidae</taxon>
        <taxon>Agaricales</taxon>
        <taxon>Marasmiineae</taxon>
        <taxon>Physalacriaceae</taxon>
        <taxon>Armillaria</taxon>
    </lineage>
</organism>
<dbReference type="EMBL" id="KZ293739">
    <property type="protein sequence ID" value="PBK80809.1"/>
    <property type="molecule type" value="Genomic_DNA"/>
</dbReference>
<accession>A0A2H3CCK3</accession>
<dbReference type="Proteomes" id="UP000217790">
    <property type="component" value="Unassembled WGS sequence"/>
</dbReference>
<keyword evidence="2" id="KW-1185">Reference proteome</keyword>
<dbReference type="InParanoid" id="A0A2H3CCK3"/>
<dbReference type="STRING" id="47427.A0A2H3CCK3"/>
<sequence length="132" mass="15251">MGPGSWHDVIDNNFSAWNWQKYIGMGKTLSRKYMATVKERNMQVESHRGFGASLLSNLVEDWERICIAWEDDGFPKMAENPFATNEEYMSEEDVEKELEAEEEEHCRDGGRVYHETSAHKFVALGLSLEESQ</sequence>
<proteinExistence type="predicted"/>
<dbReference type="AlphaFoldDB" id="A0A2H3CCK3"/>
<evidence type="ECO:0000313" key="2">
    <source>
        <dbReference type="Proteomes" id="UP000217790"/>
    </source>
</evidence>
<reference evidence="2" key="1">
    <citation type="journal article" date="2017" name="Nat. Ecol. Evol.">
        <title>Genome expansion and lineage-specific genetic innovations in the forest pathogenic fungi Armillaria.</title>
        <authorList>
            <person name="Sipos G."/>
            <person name="Prasanna A.N."/>
            <person name="Walter M.C."/>
            <person name="O'Connor E."/>
            <person name="Balint B."/>
            <person name="Krizsan K."/>
            <person name="Kiss B."/>
            <person name="Hess J."/>
            <person name="Varga T."/>
            <person name="Slot J."/>
            <person name="Riley R."/>
            <person name="Boka B."/>
            <person name="Rigling D."/>
            <person name="Barry K."/>
            <person name="Lee J."/>
            <person name="Mihaltcheva S."/>
            <person name="LaButti K."/>
            <person name="Lipzen A."/>
            <person name="Waldron R."/>
            <person name="Moloney N.M."/>
            <person name="Sperisen C."/>
            <person name="Kredics L."/>
            <person name="Vagvoelgyi C."/>
            <person name="Patrignani A."/>
            <person name="Fitzpatrick D."/>
            <person name="Nagy I."/>
            <person name="Doyle S."/>
            <person name="Anderson J.B."/>
            <person name="Grigoriev I.V."/>
            <person name="Gueldener U."/>
            <person name="Muensterkoetter M."/>
            <person name="Nagy L.G."/>
        </authorList>
    </citation>
    <scope>NUCLEOTIDE SEQUENCE [LARGE SCALE GENOMIC DNA]</scope>
    <source>
        <strain evidence="2">Ar21-2</strain>
    </source>
</reference>
<protein>
    <submittedName>
        <fullName evidence="1">Uncharacterized protein</fullName>
    </submittedName>
</protein>
<evidence type="ECO:0000313" key="1">
    <source>
        <dbReference type="EMBL" id="PBK80809.1"/>
    </source>
</evidence>
<dbReference type="OrthoDB" id="3010280at2759"/>
<gene>
    <name evidence="1" type="ORF">ARMGADRAFT_949153</name>
</gene>
<dbReference type="OMA" id="WERICIA"/>